<keyword evidence="3" id="KW-1185">Reference proteome</keyword>
<evidence type="ECO:0000256" key="1">
    <source>
        <dbReference type="SAM" id="MobiDB-lite"/>
    </source>
</evidence>
<organism evidence="2 3">
    <name type="scientific">Actinomyces ruminis</name>
    <dbReference type="NCBI Taxonomy" id="1937003"/>
    <lineage>
        <taxon>Bacteria</taxon>
        <taxon>Bacillati</taxon>
        <taxon>Actinomycetota</taxon>
        <taxon>Actinomycetes</taxon>
        <taxon>Actinomycetales</taxon>
        <taxon>Actinomycetaceae</taxon>
        <taxon>Actinomyces</taxon>
    </lineage>
</organism>
<dbReference type="EMBL" id="MTPX02000035">
    <property type="protein sequence ID" value="PHP53028.1"/>
    <property type="molecule type" value="Genomic_DNA"/>
</dbReference>
<reference evidence="2 3" key="1">
    <citation type="submission" date="2017-10" db="EMBL/GenBank/DDBJ databases">
        <title>Draft genome sequence of cellulolytic Actinomyces sp CtC72 isolated from cattle rumen fluid.</title>
        <authorList>
            <person name="Joshi A.J."/>
            <person name="Vasudevan G."/>
            <person name="Lanjekar V.B."/>
            <person name="Hivarkar S."/>
            <person name="Engineer A."/>
            <person name="Pore S.D."/>
            <person name="Dhakephalkar P.K."/>
            <person name="Dagar S."/>
        </authorList>
    </citation>
    <scope>NUCLEOTIDE SEQUENCE [LARGE SCALE GENOMIC DNA]</scope>
    <source>
        <strain evidence="3">CtC72</strain>
    </source>
</reference>
<evidence type="ECO:0000313" key="2">
    <source>
        <dbReference type="EMBL" id="PHP53028.1"/>
    </source>
</evidence>
<accession>A0ABX4MD12</accession>
<feature type="compositionally biased region" description="Basic and acidic residues" evidence="1">
    <location>
        <begin position="73"/>
        <end position="90"/>
    </location>
</feature>
<protein>
    <recommendedName>
        <fullName evidence="4">DUF222 domain-containing protein</fullName>
    </recommendedName>
</protein>
<proteinExistence type="predicted"/>
<name>A0ABX4MD12_9ACTO</name>
<feature type="region of interest" description="Disordered" evidence="1">
    <location>
        <begin position="31"/>
        <end position="90"/>
    </location>
</feature>
<feature type="compositionally biased region" description="Low complexity" evidence="1">
    <location>
        <begin position="53"/>
        <end position="72"/>
    </location>
</feature>
<gene>
    <name evidence="2" type="ORF">BW737_005920</name>
</gene>
<sequence length="226" mass="24356">MYTVVAEDADESTVAALEELVIKYASQVLDGVSSRTEDPGPNWNDPADAAPSAEPTAFATAEQTAAVAASADSSDRARSEAEDAKNAKPDELLELINGSVADHQNDEVYAAAFSDVMGPEGMAELAYAINQRRLQQTENLSAYDPNDPDAEYATRWDRTNDAWLSAQATLSICFGTATNSSAWTPQHRSDYAEKLSGLVTDEAQPTTCRSASTCCCREPTGRRRTY</sequence>
<dbReference type="Proteomes" id="UP000194577">
    <property type="component" value="Unassembled WGS sequence"/>
</dbReference>
<evidence type="ECO:0000313" key="3">
    <source>
        <dbReference type="Proteomes" id="UP000194577"/>
    </source>
</evidence>
<evidence type="ECO:0008006" key="4">
    <source>
        <dbReference type="Google" id="ProtNLM"/>
    </source>
</evidence>
<comment type="caution">
    <text evidence="2">The sequence shown here is derived from an EMBL/GenBank/DDBJ whole genome shotgun (WGS) entry which is preliminary data.</text>
</comment>